<dbReference type="PIRSF" id="PIRSF037663">
    <property type="entry name" value="Acetyltransf_GNAT_prd"/>
    <property type="match status" value="1"/>
</dbReference>
<dbReference type="InterPro" id="IPR016181">
    <property type="entry name" value="Acyl_CoA_acyltransferase"/>
</dbReference>
<organism evidence="2 3">
    <name type="scientific">Nonomuraea jabiensis</name>
    <dbReference type="NCBI Taxonomy" id="882448"/>
    <lineage>
        <taxon>Bacteria</taxon>
        <taxon>Bacillati</taxon>
        <taxon>Actinomycetota</taxon>
        <taxon>Actinomycetes</taxon>
        <taxon>Streptosporangiales</taxon>
        <taxon>Streptosporangiaceae</taxon>
        <taxon>Nonomuraea</taxon>
    </lineage>
</organism>
<dbReference type="GO" id="GO:0005840">
    <property type="term" value="C:ribosome"/>
    <property type="evidence" value="ECO:0007669"/>
    <property type="project" value="UniProtKB-KW"/>
</dbReference>
<dbReference type="Pfam" id="PF00583">
    <property type="entry name" value="Acetyltransf_1"/>
    <property type="match status" value="1"/>
</dbReference>
<evidence type="ECO:0000313" key="3">
    <source>
        <dbReference type="Proteomes" id="UP000579153"/>
    </source>
</evidence>
<dbReference type="PANTHER" id="PTHR43072">
    <property type="entry name" value="N-ACETYLTRANSFERASE"/>
    <property type="match status" value="1"/>
</dbReference>
<keyword evidence="2" id="KW-0687">Ribonucleoprotein</keyword>
<dbReference type="InterPro" id="IPR000182">
    <property type="entry name" value="GNAT_dom"/>
</dbReference>
<keyword evidence="2" id="KW-0689">Ribosomal protein</keyword>
<dbReference type="CDD" id="cd04301">
    <property type="entry name" value="NAT_SF"/>
    <property type="match status" value="1"/>
</dbReference>
<evidence type="ECO:0000259" key="1">
    <source>
        <dbReference type="PROSITE" id="PS51186"/>
    </source>
</evidence>
<comment type="caution">
    <text evidence="2">The sequence shown here is derived from an EMBL/GenBank/DDBJ whole genome shotgun (WGS) entry which is preliminary data.</text>
</comment>
<reference evidence="2 3" key="1">
    <citation type="submission" date="2020-08" db="EMBL/GenBank/DDBJ databases">
        <title>Sequencing the genomes of 1000 actinobacteria strains.</title>
        <authorList>
            <person name="Klenk H.-P."/>
        </authorList>
    </citation>
    <scope>NUCLEOTIDE SEQUENCE [LARGE SCALE GENOMIC DNA]</scope>
    <source>
        <strain evidence="2 3">DSM 45507</strain>
    </source>
</reference>
<feature type="domain" description="N-acetyltransferase" evidence="1">
    <location>
        <begin position="6"/>
        <end position="152"/>
    </location>
</feature>
<dbReference type="InterPro" id="IPR017255">
    <property type="entry name" value="AcTrfase_GNAT_prd"/>
</dbReference>
<accession>A0A7W9GJL6</accession>
<protein>
    <submittedName>
        <fullName evidence="2">Ribosomal protein S18 acetylase RimI-like enzyme</fullName>
    </submittedName>
</protein>
<proteinExistence type="predicted"/>
<dbReference type="AlphaFoldDB" id="A0A7W9GJL6"/>
<dbReference type="EMBL" id="JACHMB010000001">
    <property type="protein sequence ID" value="MBB5785075.1"/>
    <property type="molecule type" value="Genomic_DNA"/>
</dbReference>
<dbReference type="RefSeq" id="WP_246555521.1">
    <property type="nucleotide sequence ID" value="NZ_JACHMB010000001.1"/>
</dbReference>
<dbReference type="PANTHER" id="PTHR43072:SF36">
    <property type="entry name" value="RIBOSOMAL-PROTEIN-ALANINE ACETYLTRANSFERASE"/>
    <property type="match status" value="1"/>
</dbReference>
<dbReference type="PROSITE" id="PS51186">
    <property type="entry name" value="GNAT"/>
    <property type="match status" value="1"/>
</dbReference>
<dbReference type="Gene3D" id="3.40.630.30">
    <property type="match status" value="1"/>
</dbReference>
<dbReference type="GO" id="GO:0016747">
    <property type="term" value="F:acyltransferase activity, transferring groups other than amino-acyl groups"/>
    <property type="evidence" value="ECO:0007669"/>
    <property type="project" value="InterPro"/>
</dbReference>
<dbReference type="SUPFAM" id="SSF55729">
    <property type="entry name" value="Acyl-CoA N-acyltransferases (Nat)"/>
    <property type="match status" value="1"/>
</dbReference>
<keyword evidence="3" id="KW-1185">Reference proteome</keyword>
<sequence length="154" mass="17067">MMPPAYELRPATPADYDPIAAVVDEWWGRPVLPSLPRLFLDHFHRTSLIAEGPAGMAGFLIGFLSPSEPDEAYIHFVGVSPQVRTGGVARAMYERFFDLARRHDRRVVKAITSPVNQTSIAFHRRMGFEVSEPVPGYNGPGTALVTFSRSVGDR</sequence>
<gene>
    <name evidence="2" type="ORF">HD596_011831</name>
</gene>
<evidence type="ECO:0000313" key="2">
    <source>
        <dbReference type="EMBL" id="MBB5785075.1"/>
    </source>
</evidence>
<dbReference type="Proteomes" id="UP000579153">
    <property type="component" value="Unassembled WGS sequence"/>
</dbReference>
<name>A0A7W9GJL6_9ACTN</name>